<name>A0A948S0L6_UNCEI</name>
<dbReference type="PANTHER" id="PTHR36842">
    <property type="entry name" value="PROTEIN TOLB HOMOLOG"/>
    <property type="match status" value="1"/>
</dbReference>
<feature type="domain" description="Fibronectin type-III" evidence="2">
    <location>
        <begin position="145"/>
        <end position="252"/>
    </location>
</feature>
<dbReference type="Gene3D" id="2.60.40.10">
    <property type="entry name" value="Immunoglobulins"/>
    <property type="match status" value="3"/>
</dbReference>
<reference evidence="3" key="1">
    <citation type="submission" date="2021-05" db="EMBL/GenBank/DDBJ databases">
        <title>Energy efficiency and biological interactions define the core microbiome of deep oligotrophic groundwater.</title>
        <authorList>
            <person name="Mehrshad M."/>
            <person name="Lopez-Fernandez M."/>
            <person name="Bell E."/>
            <person name="Bernier-Latmani R."/>
            <person name="Bertilsson S."/>
            <person name="Dopson M."/>
        </authorList>
    </citation>
    <scope>NUCLEOTIDE SEQUENCE</scope>
    <source>
        <strain evidence="3">Modern_marine.mb.64</strain>
    </source>
</reference>
<dbReference type="PROSITE" id="PS50853">
    <property type="entry name" value="FN3"/>
    <property type="match status" value="2"/>
</dbReference>
<dbReference type="EMBL" id="JAHJDP010000070">
    <property type="protein sequence ID" value="MBU2691639.1"/>
    <property type="molecule type" value="Genomic_DNA"/>
</dbReference>
<evidence type="ECO:0000313" key="4">
    <source>
        <dbReference type="Proteomes" id="UP000777784"/>
    </source>
</evidence>
<evidence type="ECO:0000313" key="3">
    <source>
        <dbReference type="EMBL" id="MBU2691639.1"/>
    </source>
</evidence>
<protein>
    <submittedName>
        <fullName evidence="3">DPP IV N-terminal domain-containing protein</fullName>
    </submittedName>
</protein>
<dbReference type="InterPro" id="IPR013783">
    <property type="entry name" value="Ig-like_fold"/>
</dbReference>
<sequence>MKIRYLLYVFLILFLGCSDDKSTTPTPSDTTPPAAVQDLATAPSIEDQVTLYWTAPGDDGSSGQAAAYEIRYMTTPITEALWDSATIAPSPPEPAISGQFQHVEISGFDWGEWFFALKTADEVPNWSELSNIASATIGDTTAPGAISDLFVSSFDESSVSLSWTASGDDDYSGRAAGYDLRYALTTITDESWEAATQVQSVPAPDSSGVDEAFTVTNLDAGQEHFFAIKSLDDRSNESDLSNVVSATPILDEIPPEQVSDLEVTSANGHNAILTWTAPGNNGSEGIAAEYDLRYSLAEITDESWAEAIQVQDVPAPETPGSEESFTIGDLELETTYFFALKTVDGAPNWSELSNVVSATTVANVQLTFSSRTGWAASPAWSPDGDKLVYVTDHGTNRTRQLSMISATGGQSVRLTDDPLRSSHSPSWAPGGNQLTFITYGSDLTNAIWIMDPVFGSDYSLLVSHGEDNNIQSYSFSADGSQIVYSVQVSFSPDYLKETYIIPFSGGSPELLLSDDWPTYGVSWSPVGDQIVFGADYDIWVISANGGTPLQLTTDPARDMFPAWSPDGSQIVFSSNRSENWDIWVMSATGENLSQLTFNLADQSYPSWSPDGRAISYSSTSSEGISDIWVLYLE</sequence>
<dbReference type="InterPro" id="IPR003961">
    <property type="entry name" value="FN3_dom"/>
</dbReference>
<dbReference type="AlphaFoldDB" id="A0A948S0L6"/>
<comment type="caution">
    <text evidence="3">The sequence shown here is derived from an EMBL/GenBank/DDBJ whole genome shotgun (WGS) entry which is preliminary data.</text>
</comment>
<evidence type="ECO:0000259" key="2">
    <source>
        <dbReference type="PROSITE" id="PS50853"/>
    </source>
</evidence>
<dbReference type="PROSITE" id="PS51257">
    <property type="entry name" value="PROKAR_LIPOPROTEIN"/>
    <property type="match status" value="1"/>
</dbReference>
<proteinExistence type="inferred from homology"/>
<comment type="similarity">
    <text evidence="1">Belongs to the TolB family.</text>
</comment>
<dbReference type="InterPro" id="IPR011042">
    <property type="entry name" value="6-blade_b-propeller_TolB-like"/>
</dbReference>
<dbReference type="InterPro" id="IPR036116">
    <property type="entry name" value="FN3_sf"/>
</dbReference>
<feature type="domain" description="Fibronectin type-III" evidence="2">
    <location>
        <begin position="254"/>
        <end position="363"/>
    </location>
</feature>
<evidence type="ECO:0000256" key="1">
    <source>
        <dbReference type="ARBA" id="ARBA00009820"/>
    </source>
</evidence>
<dbReference type="Pfam" id="PF00041">
    <property type="entry name" value="fn3"/>
    <property type="match status" value="1"/>
</dbReference>
<dbReference type="Gene3D" id="2.120.10.30">
    <property type="entry name" value="TolB, C-terminal domain"/>
    <property type="match status" value="2"/>
</dbReference>
<dbReference type="SMART" id="SM00060">
    <property type="entry name" value="FN3"/>
    <property type="match status" value="3"/>
</dbReference>
<dbReference type="Pfam" id="PF07676">
    <property type="entry name" value="PD40"/>
    <property type="match status" value="1"/>
</dbReference>
<dbReference type="CDD" id="cd00063">
    <property type="entry name" value="FN3"/>
    <property type="match status" value="2"/>
</dbReference>
<dbReference type="InterPro" id="IPR011659">
    <property type="entry name" value="WD40"/>
</dbReference>
<accession>A0A948S0L6</accession>
<dbReference type="SUPFAM" id="SSF82171">
    <property type="entry name" value="DPP6 N-terminal domain-like"/>
    <property type="match status" value="1"/>
</dbReference>
<gene>
    <name evidence="3" type="ORF">KJ970_12000</name>
</gene>
<dbReference type="SUPFAM" id="SSF49265">
    <property type="entry name" value="Fibronectin type III"/>
    <property type="match status" value="2"/>
</dbReference>
<dbReference type="PANTHER" id="PTHR36842:SF1">
    <property type="entry name" value="PROTEIN TOLB"/>
    <property type="match status" value="1"/>
</dbReference>
<dbReference type="Proteomes" id="UP000777784">
    <property type="component" value="Unassembled WGS sequence"/>
</dbReference>
<organism evidence="3 4">
    <name type="scientific">Eiseniibacteriota bacterium</name>
    <dbReference type="NCBI Taxonomy" id="2212470"/>
    <lineage>
        <taxon>Bacteria</taxon>
        <taxon>Candidatus Eiseniibacteriota</taxon>
    </lineage>
</organism>
<dbReference type="Pfam" id="PF26549">
    <property type="entry name" value="Tricorn_N"/>
    <property type="match status" value="1"/>
</dbReference>